<dbReference type="GO" id="GO:0008137">
    <property type="term" value="F:NADH dehydrogenase (ubiquinone) activity"/>
    <property type="evidence" value="ECO:0007669"/>
    <property type="project" value="InterPro"/>
</dbReference>
<feature type="transmembrane region" description="Helical" evidence="5">
    <location>
        <begin position="30"/>
        <end position="52"/>
    </location>
</feature>
<evidence type="ECO:0000256" key="2">
    <source>
        <dbReference type="ARBA" id="ARBA00022692"/>
    </source>
</evidence>
<dbReference type="PANTHER" id="PTHR42829">
    <property type="entry name" value="NADH-UBIQUINONE OXIDOREDUCTASE CHAIN 5"/>
    <property type="match status" value="1"/>
</dbReference>
<evidence type="ECO:0000313" key="6">
    <source>
        <dbReference type="EMBL" id="SVC47706.1"/>
    </source>
</evidence>
<reference evidence="6" key="1">
    <citation type="submission" date="2018-05" db="EMBL/GenBank/DDBJ databases">
        <authorList>
            <person name="Lanie J.A."/>
            <person name="Ng W.-L."/>
            <person name="Kazmierczak K.M."/>
            <person name="Andrzejewski T.M."/>
            <person name="Davidsen T.M."/>
            <person name="Wayne K.J."/>
            <person name="Tettelin H."/>
            <person name="Glass J.I."/>
            <person name="Rusch D."/>
            <person name="Podicherti R."/>
            <person name="Tsui H.-C.T."/>
            <person name="Winkler M.E."/>
        </authorList>
    </citation>
    <scope>NUCLEOTIDE SEQUENCE</scope>
</reference>
<keyword evidence="2 5" id="KW-0812">Transmembrane</keyword>
<dbReference type="GO" id="GO:0016020">
    <property type="term" value="C:membrane"/>
    <property type="evidence" value="ECO:0007669"/>
    <property type="project" value="UniProtKB-SubCell"/>
</dbReference>
<organism evidence="6">
    <name type="scientific">marine metagenome</name>
    <dbReference type="NCBI Taxonomy" id="408172"/>
    <lineage>
        <taxon>unclassified sequences</taxon>
        <taxon>metagenomes</taxon>
        <taxon>ecological metagenomes</taxon>
    </lineage>
</organism>
<comment type="subcellular location">
    <subcellularLocation>
        <location evidence="1">Membrane</location>
        <topology evidence="1">Multi-pass membrane protein</topology>
    </subcellularLocation>
</comment>
<evidence type="ECO:0000256" key="3">
    <source>
        <dbReference type="ARBA" id="ARBA00022989"/>
    </source>
</evidence>
<evidence type="ECO:0000256" key="4">
    <source>
        <dbReference type="ARBA" id="ARBA00023136"/>
    </source>
</evidence>
<evidence type="ECO:0000256" key="5">
    <source>
        <dbReference type="SAM" id="Phobius"/>
    </source>
</evidence>
<accession>A0A382MG34</accession>
<sequence>MEYAIVFLPLIGAIVSGFFGKIIGDRFSEIFTSLLVSISAILSFIVFNFVVVQGYANNITIFSWLTSGDLQVNWSIKIDAL</sequence>
<dbReference type="GO" id="GO:0015990">
    <property type="term" value="P:electron transport coupled proton transport"/>
    <property type="evidence" value="ECO:0007669"/>
    <property type="project" value="TreeGrafter"/>
</dbReference>
<dbReference type="InterPro" id="IPR003945">
    <property type="entry name" value="NU5C-like"/>
</dbReference>
<evidence type="ECO:0008006" key="7">
    <source>
        <dbReference type="Google" id="ProtNLM"/>
    </source>
</evidence>
<protein>
    <recommendedName>
        <fullName evidence="7">NADH-Ubiquinone oxidoreductase (complex I) chain 5 N-terminal domain-containing protein</fullName>
    </recommendedName>
</protein>
<proteinExistence type="predicted"/>
<dbReference type="GO" id="GO:0042773">
    <property type="term" value="P:ATP synthesis coupled electron transport"/>
    <property type="evidence" value="ECO:0007669"/>
    <property type="project" value="InterPro"/>
</dbReference>
<dbReference type="AlphaFoldDB" id="A0A382MG34"/>
<dbReference type="GO" id="GO:0003954">
    <property type="term" value="F:NADH dehydrogenase activity"/>
    <property type="evidence" value="ECO:0007669"/>
    <property type="project" value="TreeGrafter"/>
</dbReference>
<gene>
    <name evidence="6" type="ORF">METZ01_LOCUS300560</name>
</gene>
<name>A0A382MG34_9ZZZZ</name>
<evidence type="ECO:0000256" key="1">
    <source>
        <dbReference type="ARBA" id="ARBA00004141"/>
    </source>
</evidence>
<dbReference type="EMBL" id="UINC01093347">
    <property type="protein sequence ID" value="SVC47706.1"/>
    <property type="molecule type" value="Genomic_DNA"/>
</dbReference>
<dbReference type="PANTHER" id="PTHR42829:SF2">
    <property type="entry name" value="NADH-UBIQUINONE OXIDOREDUCTASE CHAIN 5"/>
    <property type="match status" value="1"/>
</dbReference>
<keyword evidence="3 5" id="KW-1133">Transmembrane helix</keyword>
<feature type="non-terminal residue" evidence="6">
    <location>
        <position position="81"/>
    </location>
</feature>
<keyword evidence="4 5" id="KW-0472">Membrane</keyword>